<name>A0A1Y1UN03_9TREE</name>
<feature type="region of interest" description="Disordered" evidence="1">
    <location>
        <begin position="44"/>
        <end position="98"/>
    </location>
</feature>
<dbReference type="Proteomes" id="UP000193218">
    <property type="component" value="Unassembled WGS sequence"/>
</dbReference>
<dbReference type="AlphaFoldDB" id="A0A1Y1UN03"/>
<accession>A0A1Y1UN03</accession>
<evidence type="ECO:0000313" key="3">
    <source>
        <dbReference type="Proteomes" id="UP000193218"/>
    </source>
</evidence>
<feature type="non-terminal residue" evidence="2">
    <location>
        <position position="1"/>
    </location>
</feature>
<keyword evidence="3" id="KW-1185">Reference proteome</keyword>
<dbReference type="InParanoid" id="A0A1Y1UN03"/>
<dbReference type="RefSeq" id="XP_021873245.1">
    <property type="nucleotide sequence ID" value="XM_022015175.1"/>
</dbReference>
<comment type="caution">
    <text evidence="2">The sequence shown here is derived from an EMBL/GenBank/DDBJ whole genome shotgun (WGS) entry which is preliminary data.</text>
</comment>
<dbReference type="GeneID" id="33556983"/>
<dbReference type="OrthoDB" id="2573557at2759"/>
<evidence type="ECO:0000313" key="2">
    <source>
        <dbReference type="EMBL" id="ORX39382.1"/>
    </source>
</evidence>
<proteinExistence type="predicted"/>
<organism evidence="2 3">
    <name type="scientific">Kockovaella imperatae</name>
    <dbReference type="NCBI Taxonomy" id="4999"/>
    <lineage>
        <taxon>Eukaryota</taxon>
        <taxon>Fungi</taxon>
        <taxon>Dikarya</taxon>
        <taxon>Basidiomycota</taxon>
        <taxon>Agaricomycotina</taxon>
        <taxon>Tremellomycetes</taxon>
        <taxon>Tremellales</taxon>
        <taxon>Cuniculitremaceae</taxon>
        <taxon>Kockovaella</taxon>
    </lineage>
</organism>
<sequence>MSRVRTRIRPVETFSGLTEHETPERLRALEKGWRERRRVVLDEISPGDRGLNGASSANGPRRKSNGNECKATEGSRQSITQLRRVTDQPDGPRKAPSRIPLRAIPHIPASPPDNPPARIYLPILAHPLPPTAGPVYLLGRRDETITIHSPGSAIEITIRLSPNREIRISHHGTRLAMYHRKASWTLGKEIELQHLTSEDAAHWTTVAEIVERFKRQTPRVKMWTDFGCLTITCSSPPDVILQYTLGNCKVRAVYSTAELRIDTSARGTDGTFKTSRVVPLGSRLSEMQDKPAAALGIDPRMISAWSPPELEAMYRLYRLRNEWSRWML</sequence>
<gene>
    <name evidence="2" type="ORF">BD324DRAFT_619466</name>
</gene>
<feature type="compositionally biased region" description="Basic and acidic residues" evidence="1">
    <location>
        <begin position="84"/>
        <end position="93"/>
    </location>
</feature>
<dbReference type="EMBL" id="NBSH01000003">
    <property type="protein sequence ID" value="ORX39382.1"/>
    <property type="molecule type" value="Genomic_DNA"/>
</dbReference>
<evidence type="ECO:0000256" key="1">
    <source>
        <dbReference type="SAM" id="MobiDB-lite"/>
    </source>
</evidence>
<protein>
    <submittedName>
        <fullName evidence="2">Uncharacterized protein</fullName>
    </submittedName>
</protein>
<feature type="compositionally biased region" description="Polar residues" evidence="1">
    <location>
        <begin position="74"/>
        <end position="83"/>
    </location>
</feature>
<reference evidence="2 3" key="1">
    <citation type="submission" date="2017-03" db="EMBL/GenBank/DDBJ databases">
        <title>Widespread Adenine N6-methylation of Active Genes in Fungi.</title>
        <authorList>
            <consortium name="DOE Joint Genome Institute"/>
            <person name="Mondo S.J."/>
            <person name="Dannebaum R.O."/>
            <person name="Kuo R.C."/>
            <person name="Louie K.B."/>
            <person name="Bewick A.J."/>
            <person name="Labutti K."/>
            <person name="Haridas S."/>
            <person name="Kuo A."/>
            <person name="Salamov A."/>
            <person name="Ahrendt S.R."/>
            <person name="Lau R."/>
            <person name="Bowen B.P."/>
            <person name="Lipzen A."/>
            <person name="Sullivan W."/>
            <person name="Andreopoulos W.B."/>
            <person name="Clum A."/>
            <person name="Lindquist E."/>
            <person name="Daum C."/>
            <person name="Northen T.R."/>
            <person name="Ramamoorthy G."/>
            <person name="Schmitz R.J."/>
            <person name="Gryganskyi A."/>
            <person name="Culley D."/>
            <person name="Magnuson J."/>
            <person name="James T.Y."/>
            <person name="O'Malley M.A."/>
            <person name="Stajich J.E."/>
            <person name="Spatafora J.W."/>
            <person name="Visel A."/>
            <person name="Grigoriev I.V."/>
        </authorList>
    </citation>
    <scope>NUCLEOTIDE SEQUENCE [LARGE SCALE GENOMIC DNA]</scope>
    <source>
        <strain evidence="2 3">NRRL Y-17943</strain>
    </source>
</reference>